<feature type="transmembrane region" description="Helical" evidence="14">
    <location>
        <begin position="268"/>
        <end position="286"/>
    </location>
</feature>
<keyword evidence="7" id="KW-0633">Potassium transport</keyword>
<dbReference type="Gene3D" id="1.20.1530.20">
    <property type="match status" value="1"/>
</dbReference>
<feature type="compositionally biased region" description="Polar residues" evidence="13">
    <location>
        <begin position="600"/>
        <end position="613"/>
    </location>
</feature>
<feature type="transmembrane region" description="Helical" evidence="14">
    <location>
        <begin position="84"/>
        <end position="105"/>
    </location>
</feature>
<evidence type="ECO:0000256" key="11">
    <source>
        <dbReference type="ARBA" id="ARBA00023065"/>
    </source>
</evidence>
<evidence type="ECO:0000256" key="2">
    <source>
        <dbReference type="ARBA" id="ARBA00005551"/>
    </source>
</evidence>
<reference evidence="16" key="1">
    <citation type="submission" date="2012-09" db="EMBL/GenBank/DDBJ databases">
        <title>Metagenomic Characterization of a Microbial Community in Wastewater Detects High Levels of Antibiotic Resistance.</title>
        <authorList>
            <person name="Abrams M."/>
            <person name="Caldwell A."/>
            <person name="Vandaei E."/>
            <person name="Lee W."/>
            <person name="Perrott J."/>
            <person name="Khan S.Y."/>
            <person name="Ta J."/>
            <person name="Romero D."/>
            <person name="Nguyen V."/>
            <person name="Pourmand N."/>
            <person name="Ouverney C.C."/>
        </authorList>
    </citation>
    <scope>NUCLEOTIDE SEQUENCE</scope>
</reference>
<sequence length="613" mass="66045">MSLLHQVCVLLIAAVLAVPLFRRLKLGAVLGYLAAGLLIGPWGLRLIADVESILHFSEFGVVLLLFLIGLELNPSRLWVMRRAVFGLGGAQVTATTLVIGALGMLLGAPPLAALVAGFGLALSSTAFVLPILAEKNQLATPHGHATFAILLFQDLAVIPLLVILPMLSSTAASTQASGLVTAAKIVTALVGLVIAGRFLLRPIFKLIAASGNQEIMTALALLVVVGTASIMHVVGLSMSLGAFLAGVLLSESEYRHELQADIEPFKGLLLGLFFMAVGMSTNLGIIRDEPLRVLGVVLGFMLAKTAVIYGTSRLFGESRDSSRNVATALSQGGEFAFVLFGIASAAKVLSPHSADFLVVSVTVSMILTPLSFLTNERLLSRWFQKEEAREFDAIAEHDNPVVIAGFGRVGQIVGRVLRMRKIGFTALDATPTHVDFLRKFGNQIYYGDATRLDLLRAAHLDKAKILVVAIDDMVASVKVVELVQHHFPSVKIYARARNRQHAYQLLAMGVQNIIRETFEASLTLSRQVLEGLGVSGSVAKGMVERFAAHDEEMVRAMYVHRHDEKKLIESVKQYTQELESLFNNDESSDAAPPDLVSAHRPSQSTPVKSSQPN</sequence>
<evidence type="ECO:0000256" key="6">
    <source>
        <dbReference type="ARBA" id="ARBA00022519"/>
    </source>
</evidence>
<evidence type="ECO:0000259" key="15">
    <source>
        <dbReference type="PROSITE" id="PS51201"/>
    </source>
</evidence>
<organism evidence="16">
    <name type="scientific">uncultured bacterium A1Q1_fos_1807</name>
    <dbReference type="NCBI Taxonomy" id="1256552"/>
    <lineage>
        <taxon>Bacteria</taxon>
        <taxon>environmental samples</taxon>
    </lineage>
</organism>
<dbReference type="AlphaFoldDB" id="L7VS12"/>
<evidence type="ECO:0000256" key="8">
    <source>
        <dbReference type="ARBA" id="ARBA00022692"/>
    </source>
</evidence>
<evidence type="ECO:0000256" key="1">
    <source>
        <dbReference type="ARBA" id="ARBA00004429"/>
    </source>
</evidence>
<evidence type="ECO:0000256" key="5">
    <source>
        <dbReference type="ARBA" id="ARBA00022475"/>
    </source>
</evidence>
<evidence type="ECO:0000256" key="12">
    <source>
        <dbReference type="ARBA" id="ARBA00023136"/>
    </source>
</evidence>
<dbReference type="FunFam" id="3.40.50.720:FF:000036">
    <property type="entry name" value="Glutathione-regulated potassium-efflux system protein KefB"/>
    <property type="match status" value="1"/>
</dbReference>
<dbReference type="GO" id="GO:0005886">
    <property type="term" value="C:plasma membrane"/>
    <property type="evidence" value="ECO:0007669"/>
    <property type="project" value="UniProtKB-SubCell"/>
</dbReference>
<keyword evidence="6" id="KW-0997">Cell inner membrane</keyword>
<dbReference type="EMBL" id="JX649883">
    <property type="protein sequence ID" value="AGC71822.1"/>
    <property type="molecule type" value="Genomic_DNA"/>
</dbReference>
<dbReference type="InterPro" id="IPR006153">
    <property type="entry name" value="Cation/H_exchanger_TM"/>
</dbReference>
<evidence type="ECO:0000256" key="3">
    <source>
        <dbReference type="ARBA" id="ARBA00022448"/>
    </source>
</evidence>
<dbReference type="NCBIfam" id="TIGR00932">
    <property type="entry name" value="2a37"/>
    <property type="match status" value="1"/>
</dbReference>
<keyword evidence="10 14" id="KW-1133">Transmembrane helix</keyword>
<dbReference type="FunFam" id="1.20.1530.20:FF:000001">
    <property type="entry name" value="Glutathione-regulated potassium-efflux system protein KefB"/>
    <property type="match status" value="1"/>
</dbReference>
<evidence type="ECO:0000313" key="16">
    <source>
        <dbReference type="EMBL" id="AGC71822.1"/>
    </source>
</evidence>
<dbReference type="InterPro" id="IPR004771">
    <property type="entry name" value="K/H_exchanger"/>
</dbReference>
<evidence type="ECO:0000256" key="10">
    <source>
        <dbReference type="ARBA" id="ARBA00022989"/>
    </source>
</evidence>
<evidence type="ECO:0000256" key="4">
    <source>
        <dbReference type="ARBA" id="ARBA00022449"/>
    </source>
</evidence>
<dbReference type="GO" id="GO:1902600">
    <property type="term" value="P:proton transmembrane transport"/>
    <property type="evidence" value="ECO:0007669"/>
    <property type="project" value="InterPro"/>
</dbReference>
<dbReference type="GO" id="GO:0008324">
    <property type="term" value="F:monoatomic cation transmembrane transporter activity"/>
    <property type="evidence" value="ECO:0007669"/>
    <property type="project" value="InterPro"/>
</dbReference>
<dbReference type="GO" id="GO:0015297">
    <property type="term" value="F:antiporter activity"/>
    <property type="evidence" value="ECO:0007669"/>
    <property type="project" value="UniProtKB-KW"/>
</dbReference>
<evidence type="ECO:0000256" key="14">
    <source>
        <dbReference type="SAM" id="Phobius"/>
    </source>
</evidence>
<dbReference type="GO" id="GO:0006813">
    <property type="term" value="P:potassium ion transport"/>
    <property type="evidence" value="ECO:0007669"/>
    <property type="project" value="UniProtKB-KW"/>
</dbReference>
<evidence type="ECO:0000256" key="9">
    <source>
        <dbReference type="ARBA" id="ARBA00022958"/>
    </source>
</evidence>
<dbReference type="PROSITE" id="PS51201">
    <property type="entry name" value="RCK_N"/>
    <property type="match status" value="1"/>
</dbReference>
<evidence type="ECO:0000256" key="13">
    <source>
        <dbReference type="SAM" id="MobiDB-lite"/>
    </source>
</evidence>
<name>L7VS12_9BACT</name>
<keyword evidence="9" id="KW-0630">Potassium</keyword>
<feature type="domain" description="RCK N-terminal" evidence="15">
    <location>
        <begin position="398"/>
        <end position="514"/>
    </location>
</feature>
<dbReference type="PANTHER" id="PTHR46157">
    <property type="entry name" value="K(+) EFFLUX ANTIPORTER 3, CHLOROPLASTIC"/>
    <property type="match status" value="1"/>
</dbReference>
<keyword evidence="12 14" id="KW-0472">Membrane</keyword>
<evidence type="ECO:0000256" key="7">
    <source>
        <dbReference type="ARBA" id="ARBA00022538"/>
    </source>
</evidence>
<comment type="subcellular location">
    <subcellularLocation>
        <location evidence="1">Cell inner membrane</location>
        <topology evidence="1">Multi-pass membrane protein</topology>
    </subcellularLocation>
</comment>
<accession>L7VS12</accession>
<dbReference type="InterPro" id="IPR036291">
    <property type="entry name" value="NAD(P)-bd_dom_sf"/>
</dbReference>
<dbReference type="Pfam" id="PF02254">
    <property type="entry name" value="TrkA_N"/>
    <property type="match status" value="1"/>
</dbReference>
<dbReference type="Gene3D" id="3.40.50.720">
    <property type="entry name" value="NAD(P)-binding Rossmann-like Domain"/>
    <property type="match status" value="1"/>
</dbReference>
<dbReference type="InterPro" id="IPR003148">
    <property type="entry name" value="RCK_N"/>
</dbReference>
<comment type="similarity">
    <text evidence="2">Belongs to the monovalent cation:proton antiporter 2 (CPA2) transporter (TC 2.A.37) family.</text>
</comment>
<dbReference type="Pfam" id="PF00999">
    <property type="entry name" value="Na_H_Exchanger"/>
    <property type="match status" value="1"/>
</dbReference>
<proteinExistence type="inferred from homology"/>
<feature type="transmembrane region" description="Helical" evidence="14">
    <location>
        <begin position="332"/>
        <end position="349"/>
    </location>
</feature>
<protein>
    <submittedName>
        <fullName evidence="16">Glutathione-regulated potassium-efflux system protein KefB</fullName>
    </submittedName>
</protein>
<feature type="transmembrane region" description="Helical" evidence="14">
    <location>
        <begin position="221"/>
        <end position="248"/>
    </location>
</feature>
<keyword evidence="3" id="KW-0813">Transport</keyword>
<feature type="transmembrane region" description="Helical" evidence="14">
    <location>
        <begin position="356"/>
        <end position="374"/>
    </location>
</feature>
<keyword evidence="5" id="KW-1003">Cell membrane</keyword>
<feature type="transmembrane region" description="Helical" evidence="14">
    <location>
        <begin position="293"/>
        <end position="312"/>
    </location>
</feature>
<dbReference type="PANTHER" id="PTHR46157:SF4">
    <property type="entry name" value="K(+) EFFLUX ANTIPORTER 3, CHLOROPLASTIC"/>
    <property type="match status" value="1"/>
</dbReference>
<keyword evidence="11" id="KW-0406">Ion transport</keyword>
<dbReference type="SUPFAM" id="SSF51735">
    <property type="entry name" value="NAD(P)-binding Rossmann-fold domains"/>
    <property type="match status" value="1"/>
</dbReference>
<feature type="transmembrane region" description="Helical" evidence="14">
    <location>
        <begin position="111"/>
        <end position="133"/>
    </location>
</feature>
<feature type="region of interest" description="Disordered" evidence="13">
    <location>
        <begin position="581"/>
        <end position="613"/>
    </location>
</feature>
<keyword evidence="4" id="KW-0050">Antiport</keyword>
<feature type="transmembrane region" description="Helical" evidence="14">
    <location>
        <begin position="145"/>
        <end position="167"/>
    </location>
</feature>
<feature type="transmembrane region" description="Helical" evidence="14">
    <location>
        <begin position="53"/>
        <end position="72"/>
    </location>
</feature>
<dbReference type="InterPro" id="IPR038770">
    <property type="entry name" value="Na+/solute_symporter_sf"/>
</dbReference>
<feature type="transmembrane region" description="Helical" evidence="14">
    <location>
        <begin position="179"/>
        <end position="200"/>
    </location>
</feature>
<keyword evidence="8 14" id="KW-0812">Transmembrane</keyword>